<dbReference type="Pfam" id="PF09359">
    <property type="entry name" value="VTC"/>
    <property type="match status" value="1"/>
</dbReference>
<dbReference type="InterPro" id="IPR042267">
    <property type="entry name" value="VTC_sf"/>
</dbReference>
<gene>
    <name evidence="2" type="ORF">IX84_19585</name>
</gene>
<dbReference type="Proteomes" id="UP000029736">
    <property type="component" value="Unassembled WGS sequence"/>
</dbReference>
<reference evidence="2 3" key="1">
    <citation type="journal article" date="2014" name="Int. J. Syst. Evol. Microbiol.">
        <title>Phaeodactylibacter xiamenensis gen. nov., sp. nov., a member of the family Saprospiraceae isolated from the marine alga Phaeodactylum tricornutum.</title>
        <authorList>
            <person name="Chen Z.Jr."/>
            <person name="Lei X."/>
            <person name="Lai Q."/>
            <person name="Li Y."/>
            <person name="Zhang B."/>
            <person name="Zhang J."/>
            <person name="Zhang H."/>
            <person name="Yang L."/>
            <person name="Zheng W."/>
            <person name="Tian Y."/>
            <person name="Yu Z."/>
            <person name="Xu H.Jr."/>
            <person name="Zheng T."/>
        </authorList>
    </citation>
    <scope>NUCLEOTIDE SEQUENCE [LARGE SCALE GENOMIC DNA]</scope>
    <source>
        <strain evidence="2 3">KD52</strain>
    </source>
</reference>
<dbReference type="STRING" id="1524460.IX84_19585"/>
<name>A0A098S634_9BACT</name>
<comment type="caution">
    <text evidence="2">The sequence shown here is derived from an EMBL/GenBank/DDBJ whole genome shotgun (WGS) entry which is preliminary data.</text>
</comment>
<evidence type="ECO:0000259" key="1">
    <source>
        <dbReference type="Pfam" id="PF09359"/>
    </source>
</evidence>
<feature type="domain" description="VTC" evidence="1">
    <location>
        <begin position="2"/>
        <end position="210"/>
    </location>
</feature>
<dbReference type="RefSeq" id="WP_044224187.1">
    <property type="nucleotide sequence ID" value="NZ_CAKZLC010000168.1"/>
</dbReference>
<dbReference type="Gene3D" id="3.20.100.30">
    <property type="entry name" value="VTC, catalytic tunnel domain"/>
    <property type="match status" value="1"/>
</dbReference>
<dbReference type="OrthoDB" id="541850at2"/>
<dbReference type="AlphaFoldDB" id="A0A098S634"/>
<dbReference type="InterPro" id="IPR018966">
    <property type="entry name" value="VTC_domain"/>
</dbReference>
<sequence length="212" mass="24796">MRYERKYRIEHAHPQVVQVVIRQHPAGFRPLFPPRQINNLYFDTPDFAAFQDNVTGTPQRLKYRLRWYGDDFSCIRNPVLEVKIKDNLVGWKKHYPLPEGRYSALDWEKLVSLCRETLGKGLDLQPVLFNTYQRSYWGAPALPFRLTMDTGLRFGPYQAHREPALPFTDSATVIEVKYDQQEDEGTAFILQHLPFRLSKNSKFVTGINLCYG</sequence>
<proteinExistence type="predicted"/>
<organism evidence="2 3">
    <name type="scientific">Phaeodactylibacter xiamenensis</name>
    <dbReference type="NCBI Taxonomy" id="1524460"/>
    <lineage>
        <taxon>Bacteria</taxon>
        <taxon>Pseudomonadati</taxon>
        <taxon>Bacteroidota</taxon>
        <taxon>Saprospiria</taxon>
        <taxon>Saprospirales</taxon>
        <taxon>Haliscomenobacteraceae</taxon>
        <taxon>Phaeodactylibacter</taxon>
    </lineage>
</organism>
<accession>A0A098S634</accession>
<dbReference type="SUPFAM" id="SSF55154">
    <property type="entry name" value="CYTH-like phosphatases"/>
    <property type="match status" value="1"/>
</dbReference>
<dbReference type="CDD" id="cd07750">
    <property type="entry name" value="PolyPPase_VTC_like"/>
    <property type="match status" value="1"/>
</dbReference>
<dbReference type="EMBL" id="JPOS01000075">
    <property type="protein sequence ID" value="KGE86687.1"/>
    <property type="molecule type" value="Genomic_DNA"/>
</dbReference>
<protein>
    <recommendedName>
        <fullName evidence="1">VTC domain-containing protein</fullName>
    </recommendedName>
</protein>
<evidence type="ECO:0000313" key="3">
    <source>
        <dbReference type="Proteomes" id="UP000029736"/>
    </source>
</evidence>
<keyword evidence="3" id="KW-1185">Reference proteome</keyword>
<dbReference type="InterPro" id="IPR033469">
    <property type="entry name" value="CYTH-like_dom_sf"/>
</dbReference>
<evidence type="ECO:0000313" key="2">
    <source>
        <dbReference type="EMBL" id="KGE86687.1"/>
    </source>
</evidence>
<dbReference type="GO" id="GO:0006799">
    <property type="term" value="P:polyphosphate biosynthetic process"/>
    <property type="evidence" value="ECO:0007669"/>
    <property type="project" value="UniProtKB-ARBA"/>
</dbReference>